<name>A0A6I1I3Z3_9BURK</name>
<dbReference type="InterPro" id="IPR011990">
    <property type="entry name" value="TPR-like_helical_dom_sf"/>
</dbReference>
<dbReference type="Pfam" id="PF13414">
    <property type="entry name" value="TPR_11"/>
    <property type="match status" value="1"/>
</dbReference>
<dbReference type="Proteomes" id="UP000468717">
    <property type="component" value="Unassembled WGS sequence"/>
</dbReference>
<evidence type="ECO:0000256" key="2">
    <source>
        <dbReference type="SAM" id="SignalP"/>
    </source>
</evidence>
<feature type="compositionally biased region" description="Low complexity" evidence="1">
    <location>
        <begin position="209"/>
        <end position="225"/>
    </location>
</feature>
<dbReference type="SUPFAM" id="SSF48452">
    <property type="entry name" value="TPR-like"/>
    <property type="match status" value="1"/>
</dbReference>
<proteinExistence type="predicted"/>
<comment type="caution">
    <text evidence="3">The sequence shown here is derived from an EMBL/GenBank/DDBJ whole genome shotgun (WGS) entry which is preliminary data.</text>
</comment>
<evidence type="ECO:0000256" key="1">
    <source>
        <dbReference type="SAM" id="MobiDB-lite"/>
    </source>
</evidence>
<reference evidence="3 4" key="1">
    <citation type="submission" date="2019-10" db="EMBL/GenBank/DDBJ databases">
        <title>Three novel species isolated from a subtropical stream in China.</title>
        <authorList>
            <person name="Lu H."/>
        </authorList>
    </citation>
    <scope>NUCLEOTIDE SEQUENCE [LARGE SCALE GENOMIC DNA]</scope>
    <source>
        <strain evidence="3 4">FT13W</strain>
    </source>
</reference>
<sequence length="237" mass="25077">MKRPILACILAACCAGAAADCPPYVKHTPGGDYTSAEDRDGLAVVEKFHFSRAVETLAQGLTGSLGADISYTLEHFPNHHRALASMAKLGLRLKSAQPVGARYTVSCYFERAISFAPHDVTARMVFGNYLLATGQDAAALEQLDAASRLAPDQATIQYNLGLMYVKKKEYEKASAHAQKAYAMGFPLPGLKNKLKAAGKWREPPPAPPAASAAVEVEAAASAPAEPAVPPVEKPSGE</sequence>
<evidence type="ECO:0000313" key="3">
    <source>
        <dbReference type="EMBL" id="KAB8064359.1"/>
    </source>
</evidence>
<dbReference type="RefSeq" id="WP_152282910.1">
    <property type="nucleotide sequence ID" value="NZ_WFLI01000013.1"/>
</dbReference>
<keyword evidence="4" id="KW-1185">Reference proteome</keyword>
<evidence type="ECO:0000313" key="4">
    <source>
        <dbReference type="Proteomes" id="UP000468717"/>
    </source>
</evidence>
<dbReference type="EMBL" id="WFLI01000013">
    <property type="protein sequence ID" value="KAB8064359.1"/>
    <property type="molecule type" value="Genomic_DNA"/>
</dbReference>
<feature type="signal peptide" evidence="2">
    <location>
        <begin position="1"/>
        <end position="19"/>
    </location>
</feature>
<protein>
    <submittedName>
        <fullName evidence="3">Tetratricopeptide repeat protein</fullName>
    </submittedName>
</protein>
<keyword evidence="2" id="KW-0732">Signal</keyword>
<accession>A0A6I1I3Z3</accession>
<feature type="region of interest" description="Disordered" evidence="1">
    <location>
        <begin position="196"/>
        <end position="237"/>
    </location>
</feature>
<gene>
    <name evidence="3" type="ORF">GCN75_13075</name>
</gene>
<dbReference type="Gene3D" id="1.25.40.10">
    <property type="entry name" value="Tetratricopeptide repeat domain"/>
    <property type="match status" value="1"/>
</dbReference>
<feature type="compositionally biased region" description="Pro residues" evidence="1">
    <location>
        <begin position="226"/>
        <end position="237"/>
    </location>
</feature>
<feature type="chain" id="PRO_5026326768" evidence="2">
    <location>
        <begin position="20"/>
        <end position="237"/>
    </location>
</feature>
<dbReference type="AlphaFoldDB" id="A0A6I1I3Z3"/>
<organism evidence="3 4">
    <name type="scientific">Janthinobacterium violaceinigrum</name>
    <dbReference type="NCBI Taxonomy" id="2654252"/>
    <lineage>
        <taxon>Bacteria</taxon>
        <taxon>Pseudomonadati</taxon>
        <taxon>Pseudomonadota</taxon>
        <taxon>Betaproteobacteria</taxon>
        <taxon>Burkholderiales</taxon>
        <taxon>Oxalobacteraceae</taxon>
        <taxon>Janthinobacterium</taxon>
    </lineage>
</organism>